<sequence length="40" mass="4015">MTASSPDGQASGWILGARPGFQSAVVNRVAAAPTESGLAW</sequence>
<reference evidence="1 2" key="1">
    <citation type="submission" date="2024-09" db="EMBL/GenBank/DDBJ databases">
        <authorList>
            <person name="Sun Q."/>
            <person name="Mori K."/>
        </authorList>
    </citation>
    <scope>NUCLEOTIDE SEQUENCE [LARGE SCALE GENOMIC DNA]</scope>
    <source>
        <strain evidence="1 2">JCM 13503</strain>
    </source>
</reference>
<keyword evidence="2" id="KW-1185">Reference proteome</keyword>
<proteinExistence type="predicted"/>
<evidence type="ECO:0000313" key="1">
    <source>
        <dbReference type="EMBL" id="MFB9991007.1"/>
    </source>
</evidence>
<protein>
    <submittedName>
        <fullName evidence="1">Uncharacterized protein</fullName>
    </submittedName>
</protein>
<name>A0ABV6AU21_9DEIO</name>
<comment type="caution">
    <text evidence="1">The sequence shown here is derived from an EMBL/GenBank/DDBJ whole genome shotgun (WGS) entry which is preliminary data.</text>
</comment>
<dbReference type="EMBL" id="JBHLYR010000011">
    <property type="protein sequence ID" value="MFB9991007.1"/>
    <property type="molecule type" value="Genomic_DNA"/>
</dbReference>
<dbReference type="Proteomes" id="UP001589733">
    <property type="component" value="Unassembled WGS sequence"/>
</dbReference>
<organism evidence="1 2">
    <name type="scientific">Deinococcus oregonensis</name>
    <dbReference type="NCBI Taxonomy" id="1805970"/>
    <lineage>
        <taxon>Bacteria</taxon>
        <taxon>Thermotogati</taxon>
        <taxon>Deinococcota</taxon>
        <taxon>Deinococci</taxon>
        <taxon>Deinococcales</taxon>
        <taxon>Deinococcaceae</taxon>
        <taxon>Deinococcus</taxon>
    </lineage>
</organism>
<dbReference type="RefSeq" id="WP_380005516.1">
    <property type="nucleotide sequence ID" value="NZ_JBHLYR010000011.1"/>
</dbReference>
<accession>A0ABV6AU21</accession>
<gene>
    <name evidence="1" type="ORF">ACFFLM_03295</name>
</gene>
<evidence type="ECO:0000313" key="2">
    <source>
        <dbReference type="Proteomes" id="UP001589733"/>
    </source>
</evidence>